<dbReference type="EMBL" id="JACHDS010000001">
    <property type="protein sequence ID" value="MBB6171142.1"/>
    <property type="molecule type" value="Genomic_DNA"/>
</dbReference>
<dbReference type="Pfam" id="PF07681">
    <property type="entry name" value="DoxX"/>
    <property type="match status" value="1"/>
</dbReference>
<dbReference type="RefSeq" id="WP_184074321.1">
    <property type="nucleotide sequence ID" value="NZ_JACHDS010000001.1"/>
</dbReference>
<dbReference type="PANTHER" id="PTHR33452">
    <property type="entry name" value="OXIDOREDUCTASE CATD-RELATED"/>
    <property type="match status" value="1"/>
</dbReference>
<organism evidence="8 9">
    <name type="scientific">Nocardiopsis mwathae</name>
    <dbReference type="NCBI Taxonomy" id="1472723"/>
    <lineage>
        <taxon>Bacteria</taxon>
        <taxon>Bacillati</taxon>
        <taxon>Actinomycetota</taxon>
        <taxon>Actinomycetes</taxon>
        <taxon>Streptosporangiales</taxon>
        <taxon>Nocardiopsidaceae</taxon>
        <taxon>Nocardiopsis</taxon>
    </lineage>
</organism>
<dbReference type="PANTHER" id="PTHR33452:SF1">
    <property type="entry name" value="INNER MEMBRANE PROTEIN YPHA-RELATED"/>
    <property type="match status" value="1"/>
</dbReference>
<keyword evidence="3" id="KW-1003">Cell membrane</keyword>
<feature type="transmembrane region" description="Helical" evidence="7">
    <location>
        <begin position="12"/>
        <end position="34"/>
    </location>
</feature>
<keyword evidence="6 7" id="KW-0472">Membrane</keyword>
<keyword evidence="5 7" id="KW-1133">Transmembrane helix</keyword>
<evidence type="ECO:0000256" key="6">
    <source>
        <dbReference type="ARBA" id="ARBA00023136"/>
    </source>
</evidence>
<evidence type="ECO:0000256" key="2">
    <source>
        <dbReference type="ARBA" id="ARBA00006679"/>
    </source>
</evidence>
<name>A0A7W9YFI4_9ACTN</name>
<evidence type="ECO:0000256" key="3">
    <source>
        <dbReference type="ARBA" id="ARBA00022475"/>
    </source>
</evidence>
<comment type="subcellular location">
    <subcellularLocation>
        <location evidence="1">Cell membrane</location>
        <topology evidence="1">Multi-pass membrane protein</topology>
    </subcellularLocation>
</comment>
<evidence type="ECO:0000313" key="9">
    <source>
        <dbReference type="Proteomes" id="UP000546642"/>
    </source>
</evidence>
<dbReference type="InterPro" id="IPR032808">
    <property type="entry name" value="DoxX"/>
</dbReference>
<protein>
    <submittedName>
        <fullName evidence="8">Putative oxidoreductase</fullName>
    </submittedName>
</protein>
<dbReference type="InterPro" id="IPR051907">
    <property type="entry name" value="DoxX-like_oxidoreductase"/>
</dbReference>
<evidence type="ECO:0000313" key="8">
    <source>
        <dbReference type="EMBL" id="MBB6171142.1"/>
    </source>
</evidence>
<feature type="transmembrane region" description="Helical" evidence="7">
    <location>
        <begin position="46"/>
        <end position="69"/>
    </location>
</feature>
<evidence type="ECO:0000256" key="1">
    <source>
        <dbReference type="ARBA" id="ARBA00004651"/>
    </source>
</evidence>
<feature type="transmembrane region" description="Helical" evidence="7">
    <location>
        <begin position="120"/>
        <end position="140"/>
    </location>
</feature>
<reference evidence="8 9" key="1">
    <citation type="submission" date="2020-08" db="EMBL/GenBank/DDBJ databases">
        <title>Sequencing the genomes of 1000 actinobacteria strains.</title>
        <authorList>
            <person name="Klenk H.-P."/>
        </authorList>
    </citation>
    <scope>NUCLEOTIDE SEQUENCE [LARGE SCALE GENOMIC DNA]</scope>
    <source>
        <strain evidence="8 9">DSM 46659</strain>
    </source>
</reference>
<dbReference type="Proteomes" id="UP000546642">
    <property type="component" value="Unassembled WGS sequence"/>
</dbReference>
<feature type="transmembrane region" description="Helical" evidence="7">
    <location>
        <begin position="76"/>
        <end position="100"/>
    </location>
</feature>
<evidence type="ECO:0000256" key="4">
    <source>
        <dbReference type="ARBA" id="ARBA00022692"/>
    </source>
</evidence>
<comment type="caution">
    <text evidence="8">The sequence shown here is derived from an EMBL/GenBank/DDBJ whole genome shotgun (WGS) entry which is preliminary data.</text>
</comment>
<proteinExistence type="inferred from homology"/>
<sequence>MPGQTLSTNLPTTTLLADVTALIARVVIGASFILHGMQKVGMGVDGTAQMFAAMGIPMPQVAAIVAIAIEVGGGVALLIGFALPVAGVALALQMAGAIVFYHLAEGHAFVAPAGEPSFELAAVMGVAALALGFTGARLAVDRWLPWGRQAQSVGA</sequence>
<dbReference type="GO" id="GO:0005886">
    <property type="term" value="C:plasma membrane"/>
    <property type="evidence" value="ECO:0007669"/>
    <property type="project" value="UniProtKB-SubCell"/>
</dbReference>
<gene>
    <name evidence="8" type="ORF">HNR23_001202</name>
</gene>
<keyword evidence="9" id="KW-1185">Reference proteome</keyword>
<comment type="similarity">
    <text evidence="2">Belongs to the DoxX family.</text>
</comment>
<evidence type="ECO:0000256" key="7">
    <source>
        <dbReference type="SAM" id="Phobius"/>
    </source>
</evidence>
<accession>A0A7W9YFI4</accession>
<dbReference type="AlphaFoldDB" id="A0A7W9YFI4"/>
<keyword evidence="4 7" id="KW-0812">Transmembrane</keyword>
<evidence type="ECO:0000256" key="5">
    <source>
        <dbReference type="ARBA" id="ARBA00022989"/>
    </source>
</evidence>